<dbReference type="OrthoDB" id="9800955at2"/>
<dbReference type="InterPro" id="IPR001547">
    <property type="entry name" value="Glyco_hydro_5"/>
</dbReference>
<dbReference type="NCBIfam" id="TIGR04183">
    <property type="entry name" value="Por_Secre_tail"/>
    <property type="match status" value="1"/>
</dbReference>
<evidence type="ECO:0000256" key="1">
    <source>
        <dbReference type="ARBA" id="ARBA00022729"/>
    </source>
</evidence>
<feature type="signal peptide" evidence="4">
    <location>
        <begin position="1"/>
        <end position="19"/>
    </location>
</feature>
<dbReference type="GO" id="GO:0005576">
    <property type="term" value="C:extracellular region"/>
    <property type="evidence" value="ECO:0007669"/>
    <property type="project" value="TreeGrafter"/>
</dbReference>
<dbReference type="GO" id="GO:0030246">
    <property type="term" value="F:carbohydrate binding"/>
    <property type="evidence" value="ECO:0007669"/>
    <property type="project" value="InterPro"/>
</dbReference>
<dbReference type="PANTHER" id="PTHR31297">
    <property type="entry name" value="GLUCAN ENDO-1,6-BETA-GLUCOSIDASE B"/>
    <property type="match status" value="1"/>
</dbReference>
<dbReference type="InterPro" id="IPR008979">
    <property type="entry name" value="Galactose-bd-like_sf"/>
</dbReference>
<feature type="chain" id="PRO_5022205744" evidence="4">
    <location>
        <begin position="20"/>
        <end position="678"/>
    </location>
</feature>
<evidence type="ECO:0000256" key="4">
    <source>
        <dbReference type="SAM" id="SignalP"/>
    </source>
</evidence>
<dbReference type="RefSeq" id="WP_142534250.1">
    <property type="nucleotide sequence ID" value="NZ_FXTB01000009.1"/>
</dbReference>
<dbReference type="CDD" id="cd04080">
    <property type="entry name" value="CBM6_cellulase-like"/>
    <property type="match status" value="1"/>
</dbReference>
<evidence type="ECO:0000313" key="6">
    <source>
        <dbReference type="EMBL" id="SMO84013.1"/>
    </source>
</evidence>
<dbReference type="Gene3D" id="3.20.20.80">
    <property type="entry name" value="Glycosidases"/>
    <property type="match status" value="1"/>
</dbReference>
<accession>A0A521EJC1</accession>
<dbReference type="InterPro" id="IPR050386">
    <property type="entry name" value="Glycosyl_hydrolase_5"/>
</dbReference>
<name>A0A521EJC1_SACCC</name>
<evidence type="ECO:0000256" key="3">
    <source>
        <dbReference type="ARBA" id="ARBA00023295"/>
    </source>
</evidence>
<dbReference type="SMART" id="SM00606">
    <property type="entry name" value="CBD_IV"/>
    <property type="match status" value="1"/>
</dbReference>
<dbReference type="InterPro" id="IPR005084">
    <property type="entry name" value="CBM6"/>
</dbReference>
<keyword evidence="1 4" id="KW-0732">Signal</keyword>
<keyword evidence="7" id="KW-1185">Reference proteome</keyword>
<dbReference type="Pfam" id="PF03422">
    <property type="entry name" value="CBM_6"/>
    <property type="match status" value="1"/>
</dbReference>
<dbReference type="SUPFAM" id="SSF49785">
    <property type="entry name" value="Galactose-binding domain-like"/>
    <property type="match status" value="1"/>
</dbReference>
<dbReference type="SUPFAM" id="SSF51445">
    <property type="entry name" value="(Trans)glycosidases"/>
    <property type="match status" value="1"/>
</dbReference>
<reference evidence="6 7" key="1">
    <citation type="submission" date="2017-05" db="EMBL/GenBank/DDBJ databases">
        <authorList>
            <person name="Varghese N."/>
            <person name="Submissions S."/>
        </authorList>
    </citation>
    <scope>NUCLEOTIDE SEQUENCE [LARGE SCALE GENOMIC DNA]</scope>
    <source>
        <strain evidence="6 7">DSM 27040</strain>
    </source>
</reference>
<organism evidence="6 7">
    <name type="scientific">Saccharicrinis carchari</name>
    <dbReference type="NCBI Taxonomy" id="1168039"/>
    <lineage>
        <taxon>Bacteria</taxon>
        <taxon>Pseudomonadati</taxon>
        <taxon>Bacteroidota</taxon>
        <taxon>Bacteroidia</taxon>
        <taxon>Marinilabiliales</taxon>
        <taxon>Marinilabiliaceae</taxon>
        <taxon>Saccharicrinis</taxon>
    </lineage>
</organism>
<dbReference type="InterPro" id="IPR026444">
    <property type="entry name" value="Secre_tail"/>
</dbReference>
<dbReference type="GO" id="GO:0009986">
    <property type="term" value="C:cell surface"/>
    <property type="evidence" value="ECO:0007669"/>
    <property type="project" value="TreeGrafter"/>
</dbReference>
<dbReference type="InterPro" id="IPR017853">
    <property type="entry name" value="GH"/>
</dbReference>
<dbReference type="Proteomes" id="UP000319040">
    <property type="component" value="Unassembled WGS sequence"/>
</dbReference>
<dbReference type="InterPro" id="IPR006584">
    <property type="entry name" value="Cellulose-bd_IV"/>
</dbReference>
<protein>
    <submittedName>
        <fullName evidence="6">Por secretion system C-terminal sorting domain-containing protein</fullName>
    </submittedName>
</protein>
<dbReference type="GO" id="GO:0009251">
    <property type="term" value="P:glucan catabolic process"/>
    <property type="evidence" value="ECO:0007669"/>
    <property type="project" value="TreeGrafter"/>
</dbReference>
<dbReference type="PROSITE" id="PS51175">
    <property type="entry name" value="CBM6"/>
    <property type="match status" value="1"/>
</dbReference>
<feature type="domain" description="CBM6" evidence="5">
    <location>
        <begin position="455"/>
        <end position="581"/>
    </location>
</feature>
<evidence type="ECO:0000313" key="7">
    <source>
        <dbReference type="Proteomes" id="UP000319040"/>
    </source>
</evidence>
<evidence type="ECO:0000259" key="5">
    <source>
        <dbReference type="PROSITE" id="PS51175"/>
    </source>
</evidence>
<gene>
    <name evidence="6" type="ORF">SAMN06265379_10951</name>
</gene>
<keyword evidence="3" id="KW-0326">Glycosidase</keyword>
<dbReference type="Pfam" id="PF00150">
    <property type="entry name" value="Cellulase"/>
    <property type="match status" value="1"/>
</dbReference>
<dbReference type="AlphaFoldDB" id="A0A521EJC1"/>
<proteinExistence type="predicted"/>
<evidence type="ECO:0000256" key="2">
    <source>
        <dbReference type="ARBA" id="ARBA00022801"/>
    </source>
</evidence>
<keyword evidence="2" id="KW-0378">Hydrolase</keyword>
<dbReference type="PANTHER" id="PTHR31297:SF13">
    <property type="entry name" value="PUTATIVE-RELATED"/>
    <property type="match status" value="1"/>
</dbReference>
<sequence length="678" mass="76573">MYRILLLLALMSLFNGIKAVNVNGYLKAEGTQIVNNDGNFIIRGLGPGGWMLQEGYMFGTANMAGTQHQIRAMLEDLTDKATTDLFYEQWLANFFKLEDVQLVAHWGFNSIRVPLHYNLFTPPVEDEPVQGQITWLSKGFEMLDGLLSWCEANDLYLILDLHAAPGGQGKNADISDYDPSKPSLWESELNKQKMVALWGKLAQRYHNKTHIGGYDLLNETNWDLDNTGNDSGCTCNENAPLLALYQDVIDEIRLYDSNHIIFIEGNCWANNFNGLHSLADYDNNIAFSFHKYWNYNSQTEIQGILDLRHHLNIPLYLGETGENSNTWLTDMVKLCENLNIGWSTWAYKQMDIDDPFTMVSDKWQAIVDYTNGGAKPDKATAAAAMAEMTTNLLIENCVYNEDVVYAITQLPYGAASKPFKEHNIPGIIFCTDYDIGLLNDAWNDKGYQNLHGSTGIYTAPNQGYAYRNDGVDIEACLDFTSNGYNIGWTENGEWLKYTLNNITEGYYDITFRVASPQKGQLNLLIGSKAISPSQHIEVPNTNGYQAWSDVKYSNVFIGKNEKEIKLYIIQGGFNLNYIHFDLVTPTALPKEMSASGLQIKQVSSTNHLSVSINSSFNNKYHINQIQLFDMHGRIVESKPDFLFSGSSSISFNKADEKGIYILQLYADKNKITQKLIQR</sequence>
<dbReference type="GO" id="GO:0008422">
    <property type="term" value="F:beta-glucosidase activity"/>
    <property type="evidence" value="ECO:0007669"/>
    <property type="project" value="TreeGrafter"/>
</dbReference>
<dbReference type="EMBL" id="FXTB01000009">
    <property type="protein sequence ID" value="SMO84013.1"/>
    <property type="molecule type" value="Genomic_DNA"/>
</dbReference>
<dbReference type="Gene3D" id="2.60.120.260">
    <property type="entry name" value="Galactose-binding domain-like"/>
    <property type="match status" value="1"/>
</dbReference>